<sequence length="81" mass="8394">MGSIPMVNGSDDFLLNGVGIGWRDRRLILVDLLVWLFPSDGDTNGNKVVGGGGCWSLPRLADWLGLDGSGGGTHGVDGGQV</sequence>
<dbReference type="Proteomes" id="UP001457282">
    <property type="component" value="Unassembled WGS sequence"/>
</dbReference>
<comment type="caution">
    <text evidence="1">The sequence shown here is derived from an EMBL/GenBank/DDBJ whole genome shotgun (WGS) entry which is preliminary data.</text>
</comment>
<keyword evidence="2" id="KW-1185">Reference proteome</keyword>
<name>A0AAW1XTE6_RUBAR</name>
<proteinExistence type="predicted"/>
<evidence type="ECO:0000313" key="2">
    <source>
        <dbReference type="Proteomes" id="UP001457282"/>
    </source>
</evidence>
<organism evidence="1 2">
    <name type="scientific">Rubus argutus</name>
    <name type="common">Southern blackberry</name>
    <dbReference type="NCBI Taxonomy" id="59490"/>
    <lineage>
        <taxon>Eukaryota</taxon>
        <taxon>Viridiplantae</taxon>
        <taxon>Streptophyta</taxon>
        <taxon>Embryophyta</taxon>
        <taxon>Tracheophyta</taxon>
        <taxon>Spermatophyta</taxon>
        <taxon>Magnoliopsida</taxon>
        <taxon>eudicotyledons</taxon>
        <taxon>Gunneridae</taxon>
        <taxon>Pentapetalae</taxon>
        <taxon>rosids</taxon>
        <taxon>fabids</taxon>
        <taxon>Rosales</taxon>
        <taxon>Rosaceae</taxon>
        <taxon>Rosoideae</taxon>
        <taxon>Rosoideae incertae sedis</taxon>
        <taxon>Rubus</taxon>
    </lineage>
</organism>
<reference evidence="1 2" key="1">
    <citation type="journal article" date="2023" name="G3 (Bethesda)">
        <title>A chromosome-length genome assembly and annotation of blackberry (Rubus argutus, cv. 'Hillquist').</title>
        <authorList>
            <person name="Bruna T."/>
            <person name="Aryal R."/>
            <person name="Dudchenko O."/>
            <person name="Sargent D.J."/>
            <person name="Mead D."/>
            <person name="Buti M."/>
            <person name="Cavallini A."/>
            <person name="Hytonen T."/>
            <person name="Andres J."/>
            <person name="Pham M."/>
            <person name="Weisz D."/>
            <person name="Mascagni F."/>
            <person name="Usai G."/>
            <person name="Natali L."/>
            <person name="Bassil N."/>
            <person name="Fernandez G.E."/>
            <person name="Lomsadze A."/>
            <person name="Armour M."/>
            <person name="Olukolu B."/>
            <person name="Poorten T."/>
            <person name="Britton C."/>
            <person name="Davik J."/>
            <person name="Ashrafi H."/>
            <person name="Aiden E.L."/>
            <person name="Borodovsky M."/>
            <person name="Worthington M."/>
        </authorList>
    </citation>
    <scope>NUCLEOTIDE SEQUENCE [LARGE SCALE GENOMIC DNA]</scope>
    <source>
        <strain evidence="1">PI 553951</strain>
    </source>
</reference>
<accession>A0AAW1XTE6</accession>
<protein>
    <submittedName>
        <fullName evidence="1">Uncharacterized protein</fullName>
    </submittedName>
</protein>
<dbReference type="AlphaFoldDB" id="A0AAW1XTE6"/>
<dbReference type="EMBL" id="JBEDUW010000003">
    <property type="protein sequence ID" value="KAK9939370.1"/>
    <property type="molecule type" value="Genomic_DNA"/>
</dbReference>
<gene>
    <name evidence="1" type="ORF">M0R45_016067</name>
</gene>
<evidence type="ECO:0000313" key="1">
    <source>
        <dbReference type="EMBL" id="KAK9939370.1"/>
    </source>
</evidence>